<sequence length="870" mass="97160">MLSTLLGKLSSFAWKTVVGIEPSTITTLQAKVDSLEKTISTINQDAQKVDEDTNISSPDSNPPDLSVPQPTVAENVESKPAEGTNLDLMTKDVDATETPTDAQGIDTFVNKLADYLTEKNDDHETPQTCQITFDPDKFSFEMESLLGLEEQVSFLRENVLIPAANPDLFAKLGVGLPPAKGIIFHGPATPEMANLAKALASELSRVMRQVEKDKVSDDKIMGKEGEKKKSFKFFEQPKTKIFAKYSQDGSKFVAELFTEAKKEAPCIILFEDIHNSSYPSYNNDLYCPDESFISEVNRQMENLGSTENVIVIATVPSLSLVPATHKLCFELKLAFPTKFDDETRTQIIKQTTSSWTVRPSIEILDMVTELSDSFHLEQLRRVGKMAYRSALGRALKEGRAGGCKKCANRPDNLKVDKSILDGISPSEEDWVEACDAIKSQIAAAGSRRSGSRGERIHAGQDVDVDMGESFRFMTPVDSSLTFSSVGGLEEQIKGVKENILFPLQNKDNLAEWGVHPVRGILFHGPPGTGKTLLGRVLAAELTRLTSSSVKKAKFSFFYQKASDCFNLYVGETERNLRELFAEAERCKPSIIFFDEMDGLCPSRDNRESSRWSNSTVATLLGLMDTVKRGEVFVIAATNRLTSIDPAMRRPGRFDKEVAFHVPKEDGRKVILQIHTKAWKKGNEEEVLGEIARQTEGWSGADLEQLCRQTFVFAIRRHFSSSKVEEPEPETALNPKYELRTTKTPTFENFDILPCDWHESMSTMKPSRTNVFGDSALISKPLPNALHKLLEGTVSAILAKILPLIRGKGIKCGSFLEKASSLKSFYIWGNTEKKVNQQKWCHIFKMLIAVLISFHPFMLKFNMIFEQLYEQ</sequence>
<keyword evidence="8" id="KW-1185">Reference proteome</keyword>
<dbReference type="PANTHER" id="PTHR23069:SF0">
    <property type="entry name" value="TAT-BINDING HOMOLOG 7"/>
    <property type="match status" value="1"/>
</dbReference>
<dbReference type="Pfam" id="PF17862">
    <property type="entry name" value="AAA_lid_3"/>
    <property type="match status" value="1"/>
</dbReference>
<feature type="domain" description="AAA+ ATPase" evidence="6">
    <location>
        <begin position="516"/>
        <end position="663"/>
    </location>
</feature>
<dbReference type="InterPro" id="IPR027417">
    <property type="entry name" value="P-loop_NTPase"/>
</dbReference>
<evidence type="ECO:0000256" key="1">
    <source>
        <dbReference type="ARBA" id="ARBA00006914"/>
    </source>
</evidence>
<dbReference type="GO" id="GO:0005634">
    <property type="term" value="C:nucleus"/>
    <property type="evidence" value="ECO:0007669"/>
    <property type="project" value="TreeGrafter"/>
</dbReference>
<accession>A0A226F223</accession>
<gene>
    <name evidence="7" type="ORF">Fcan01_01068</name>
</gene>
<dbReference type="InterPro" id="IPR045199">
    <property type="entry name" value="ATAD2-like"/>
</dbReference>
<dbReference type="GO" id="GO:0045815">
    <property type="term" value="P:transcription initiation-coupled chromatin remodeling"/>
    <property type="evidence" value="ECO:0007669"/>
    <property type="project" value="TreeGrafter"/>
</dbReference>
<evidence type="ECO:0000313" key="7">
    <source>
        <dbReference type="EMBL" id="OXA63845.1"/>
    </source>
</evidence>
<dbReference type="InterPro" id="IPR041569">
    <property type="entry name" value="AAA_lid_3"/>
</dbReference>
<evidence type="ECO:0000256" key="2">
    <source>
        <dbReference type="ARBA" id="ARBA00022741"/>
    </source>
</evidence>
<dbReference type="EMBL" id="LNIX01000001">
    <property type="protein sequence ID" value="OXA63845.1"/>
    <property type="molecule type" value="Genomic_DNA"/>
</dbReference>
<dbReference type="FunFam" id="3.40.50.300:FF:000061">
    <property type="entry name" value="ATPase family, AAA domain-containing 2"/>
    <property type="match status" value="1"/>
</dbReference>
<dbReference type="AlphaFoldDB" id="A0A226F223"/>
<comment type="similarity">
    <text evidence="1">Belongs to the AAA ATPase family.</text>
</comment>
<dbReference type="STRING" id="158441.A0A226F223"/>
<dbReference type="Gene3D" id="3.40.50.300">
    <property type="entry name" value="P-loop containing nucleotide triphosphate hydrolases"/>
    <property type="match status" value="2"/>
</dbReference>
<feature type="region of interest" description="Disordered" evidence="5">
    <location>
        <begin position="44"/>
        <end position="87"/>
    </location>
</feature>
<reference evidence="7 8" key="1">
    <citation type="submission" date="2015-12" db="EMBL/GenBank/DDBJ databases">
        <title>The genome of Folsomia candida.</title>
        <authorList>
            <person name="Faddeeva A."/>
            <person name="Derks M.F."/>
            <person name="Anvar Y."/>
            <person name="Smit S."/>
            <person name="Van Straalen N."/>
            <person name="Roelofs D."/>
        </authorList>
    </citation>
    <scope>NUCLEOTIDE SEQUENCE [LARGE SCALE GENOMIC DNA]</scope>
    <source>
        <strain evidence="7 8">VU population</strain>
        <tissue evidence="7">Whole body</tissue>
    </source>
</reference>
<proteinExistence type="inferred from homology"/>
<evidence type="ECO:0000259" key="6">
    <source>
        <dbReference type="SMART" id="SM00382"/>
    </source>
</evidence>
<dbReference type="InterPro" id="IPR003593">
    <property type="entry name" value="AAA+_ATPase"/>
</dbReference>
<organism evidence="7 8">
    <name type="scientific">Folsomia candida</name>
    <name type="common">Springtail</name>
    <dbReference type="NCBI Taxonomy" id="158441"/>
    <lineage>
        <taxon>Eukaryota</taxon>
        <taxon>Metazoa</taxon>
        <taxon>Ecdysozoa</taxon>
        <taxon>Arthropoda</taxon>
        <taxon>Hexapoda</taxon>
        <taxon>Collembola</taxon>
        <taxon>Entomobryomorpha</taxon>
        <taxon>Isotomoidea</taxon>
        <taxon>Isotomidae</taxon>
        <taxon>Proisotominae</taxon>
        <taxon>Folsomia</taxon>
    </lineage>
</organism>
<evidence type="ECO:0000256" key="5">
    <source>
        <dbReference type="SAM" id="MobiDB-lite"/>
    </source>
</evidence>
<dbReference type="GO" id="GO:0005524">
    <property type="term" value="F:ATP binding"/>
    <property type="evidence" value="ECO:0007669"/>
    <property type="project" value="UniProtKB-KW"/>
</dbReference>
<comment type="caution">
    <text evidence="7">The sequence shown here is derived from an EMBL/GenBank/DDBJ whole genome shotgun (WGS) entry which is preliminary data.</text>
</comment>
<keyword evidence="3" id="KW-0067">ATP-binding</keyword>
<evidence type="ECO:0000256" key="3">
    <source>
        <dbReference type="ARBA" id="ARBA00022840"/>
    </source>
</evidence>
<dbReference type="Pfam" id="PF00004">
    <property type="entry name" value="AAA"/>
    <property type="match status" value="2"/>
</dbReference>
<keyword evidence="4" id="KW-0103">Bromodomain</keyword>
<dbReference type="PANTHER" id="PTHR23069">
    <property type="entry name" value="AAA DOMAIN-CONTAINING"/>
    <property type="match status" value="1"/>
</dbReference>
<dbReference type="GO" id="GO:0016887">
    <property type="term" value="F:ATP hydrolysis activity"/>
    <property type="evidence" value="ECO:0007669"/>
    <property type="project" value="InterPro"/>
</dbReference>
<dbReference type="GO" id="GO:0006337">
    <property type="term" value="P:nucleosome disassembly"/>
    <property type="evidence" value="ECO:0007669"/>
    <property type="project" value="TreeGrafter"/>
</dbReference>
<keyword evidence="2" id="KW-0547">Nucleotide-binding</keyword>
<dbReference type="SMART" id="SM00382">
    <property type="entry name" value="AAA"/>
    <property type="match status" value="1"/>
</dbReference>
<dbReference type="Gene3D" id="1.10.8.60">
    <property type="match status" value="1"/>
</dbReference>
<evidence type="ECO:0000256" key="4">
    <source>
        <dbReference type="ARBA" id="ARBA00023117"/>
    </source>
</evidence>
<dbReference type="OrthoDB" id="5421at2759"/>
<name>A0A226F223_FOLCA</name>
<protein>
    <submittedName>
        <fullName evidence="7">ATPase family AAA domain-containing protein 2B</fullName>
    </submittedName>
</protein>
<dbReference type="GO" id="GO:0006334">
    <property type="term" value="P:nucleosome assembly"/>
    <property type="evidence" value="ECO:0007669"/>
    <property type="project" value="TreeGrafter"/>
</dbReference>
<dbReference type="SUPFAM" id="SSF52540">
    <property type="entry name" value="P-loop containing nucleoside triphosphate hydrolases"/>
    <property type="match status" value="2"/>
</dbReference>
<dbReference type="InterPro" id="IPR003959">
    <property type="entry name" value="ATPase_AAA_core"/>
</dbReference>
<evidence type="ECO:0000313" key="8">
    <source>
        <dbReference type="Proteomes" id="UP000198287"/>
    </source>
</evidence>
<dbReference type="Proteomes" id="UP000198287">
    <property type="component" value="Unassembled WGS sequence"/>
</dbReference>
<dbReference type="GO" id="GO:0003682">
    <property type="term" value="F:chromatin binding"/>
    <property type="evidence" value="ECO:0007669"/>
    <property type="project" value="TreeGrafter"/>
</dbReference>
<dbReference type="GO" id="GO:0042393">
    <property type="term" value="F:histone binding"/>
    <property type="evidence" value="ECO:0007669"/>
    <property type="project" value="TreeGrafter"/>
</dbReference>